<keyword evidence="5 8" id="KW-1133">Transmembrane helix</keyword>
<keyword evidence="3" id="KW-0813">Transport</keyword>
<feature type="transmembrane region" description="Helical" evidence="8">
    <location>
        <begin position="25"/>
        <end position="45"/>
    </location>
</feature>
<keyword evidence="6 8" id="KW-0472">Membrane</keyword>
<name>A0A6G1IAJ9_9PEZI</name>
<dbReference type="GO" id="GO:0005886">
    <property type="term" value="C:plasma membrane"/>
    <property type="evidence" value="ECO:0007669"/>
    <property type="project" value="TreeGrafter"/>
</dbReference>
<feature type="transmembrane region" description="Helical" evidence="8">
    <location>
        <begin position="710"/>
        <end position="728"/>
    </location>
</feature>
<keyword evidence="13" id="KW-1185">Reference proteome</keyword>
<accession>A0A6G1IAJ9</accession>
<proteinExistence type="inferred from homology"/>
<feature type="transmembrane region" description="Helical" evidence="8">
    <location>
        <begin position="97"/>
        <end position="121"/>
    </location>
</feature>
<feature type="domain" description="CSC1/OSCA1-like cytosolic" evidence="11">
    <location>
        <begin position="215"/>
        <end position="417"/>
    </location>
</feature>
<feature type="transmembrane region" description="Helical" evidence="8">
    <location>
        <begin position="687"/>
        <end position="704"/>
    </location>
</feature>
<evidence type="ECO:0000256" key="5">
    <source>
        <dbReference type="ARBA" id="ARBA00022989"/>
    </source>
</evidence>
<dbReference type="PANTHER" id="PTHR13018">
    <property type="entry name" value="PROBABLE MEMBRANE PROTEIN DUF221-RELATED"/>
    <property type="match status" value="1"/>
</dbReference>
<feature type="transmembrane region" description="Helical" evidence="8">
    <location>
        <begin position="617"/>
        <end position="640"/>
    </location>
</feature>
<dbReference type="Proteomes" id="UP000799640">
    <property type="component" value="Unassembled WGS sequence"/>
</dbReference>
<evidence type="ECO:0000259" key="11">
    <source>
        <dbReference type="Pfam" id="PF14703"/>
    </source>
</evidence>
<dbReference type="GO" id="GO:0005227">
    <property type="term" value="F:calcium-activated cation channel activity"/>
    <property type="evidence" value="ECO:0007669"/>
    <property type="project" value="InterPro"/>
</dbReference>
<evidence type="ECO:0000256" key="3">
    <source>
        <dbReference type="ARBA" id="ARBA00022448"/>
    </source>
</evidence>
<keyword evidence="4 8" id="KW-0812">Transmembrane</keyword>
<feature type="transmembrane region" description="Helical" evidence="8">
    <location>
        <begin position="571"/>
        <end position="596"/>
    </location>
</feature>
<evidence type="ECO:0000256" key="6">
    <source>
        <dbReference type="ARBA" id="ARBA00023136"/>
    </source>
</evidence>
<organism evidence="12 13">
    <name type="scientific">Trichodelitschia bisporula</name>
    <dbReference type="NCBI Taxonomy" id="703511"/>
    <lineage>
        <taxon>Eukaryota</taxon>
        <taxon>Fungi</taxon>
        <taxon>Dikarya</taxon>
        <taxon>Ascomycota</taxon>
        <taxon>Pezizomycotina</taxon>
        <taxon>Dothideomycetes</taxon>
        <taxon>Dothideomycetes incertae sedis</taxon>
        <taxon>Phaeotrichales</taxon>
        <taxon>Phaeotrichaceae</taxon>
        <taxon>Trichodelitschia</taxon>
    </lineage>
</organism>
<evidence type="ECO:0000259" key="10">
    <source>
        <dbReference type="Pfam" id="PF13967"/>
    </source>
</evidence>
<feature type="transmembrane region" description="Helical" evidence="8">
    <location>
        <begin position="174"/>
        <end position="193"/>
    </location>
</feature>
<feature type="transmembrane region" description="Helical" evidence="8">
    <location>
        <begin position="524"/>
        <end position="544"/>
    </location>
</feature>
<feature type="transmembrane region" description="Helical" evidence="8">
    <location>
        <begin position="646"/>
        <end position="666"/>
    </location>
</feature>
<dbReference type="InterPro" id="IPR032880">
    <property type="entry name" value="CSC1/OSCA1-like_N"/>
</dbReference>
<dbReference type="OrthoDB" id="1689567at2759"/>
<evidence type="ECO:0000313" key="13">
    <source>
        <dbReference type="Proteomes" id="UP000799640"/>
    </source>
</evidence>
<comment type="similarity">
    <text evidence="2">Belongs to the CSC1 (TC 1.A.17) family.</text>
</comment>
<reference evidence="12" key="1">
    <citation type="journal article" date="2020" name="Stud. Mycol.">
        <title>101 Dothideomycetes genomes: a test case for predicting lifestyles and emergence of pathogens.</title>
        <authorList>
            <person name="Haridas S."/>
            <person name="Albert R."/>
            <person name="Binder M."/>
            <person name="Bloem J."/>
            <person name="Labutti K."/>
            <person name="Salamov A."/>
            <person name="Andreopoulos B."/>
            <person name="Baker S."/>
            <person name="Barry K."/>
            <person name="Bills G."/>
            <person name="Bluhm B."/>
            <person name="Cannon C."/>
            <person name="Castanera R."/>
            <person name="Culley D."/>
            <person name="Daum C."/>
            <person name="Ezra D."/>
            <person name="Gonzalez J."/>
            <person name="Henrissat B."/>
            <person name="Kuo A."/>
            <person name="Liang C."/>
            <person name="Lipzen A."/>
            <person name="Lutzoni F."/>
            <person name="Magnuson J."/>
            <person name="Mondo S."/>
            <person name="Nolan M."/>
            <person name="Ohm R."/>
            <person name="Pangilinan J."/>
            <person name="Park H.-J."/>
            <person name="Ramirez L."/>
            <person name="Alfaro M."/>
            <person name="Sun H."/>
            <person name="Tritt A."/>
            <person name="Yoshinaga Y."/>
            <person name="Zwiers L.-H."/>
            <person name="Turgeon B."/>
            <person name="Goodwin S."/>
            <person name="Spatafora J."/>
            <person name="Crous P."/>
            <person name="Grigoriev I."/>
        </authorList>
    </citation>
    <scope>NUCLEOTIDE SEQUENCE</scope>
    <source>
        <strain evidence="12">CBS 262.69</strain>
    </source>
</reference>
<sequence>MAFEFRTLQDDGYRKRIVGDPKDTIVQIAISGALGLGAFVAFCILRTRWPSLYAARKRQNSGAANLPDLPNSLLGWIPALWHITEEQVLASAGLDAFVFLAFFKMAIKFLAVTLFFALIVIKPVHDSFPEKAPKHQNKTKGDTLFLSQIDPSKRPTFLDIEDPFPTPSYEADYLWMYLAFAYFFTGLALYMTTTESRRIIDIRQEFLGSQCTVTDKTIRLSGIPHELRSEDKIKKFVEDLEIGKVESVTICRNWKELDDAMALRMSFLRKLEEAWTVFLGPRRIERSRETLPIVQPAPPSPTLHSGDDEQSHLLSGGNGSHVVPYSQPRPTTRIWYGPWKLRYKNVDAIDYYEEKLRRMDEKIKALRQKEFKPSELAFVTMDSVASCQMAVQAVLDSQPLQLLASTSPAPVDVVWPNTYLPRSQRMLRKWAITALICLLTVFWSVVLVPIAGLIDLDRIHTFWPSLAHVLDLHPIIKSLVQTQLPTLVASLLNVLVPYFYDWLANQQGMISQGDVELSVISKNFFFVFFNFFLVFTALGTVALAPSDFGNESPRETANKLALSIQDLRNFYVNYIILQGLGLFPFRLLEFGSVFLYPFSLFGAKTPRDYADVVQPPAFSYGFALPQNILIFLICIVYSVLRSSWQVLLPGLAYFIIGYFVYKYQLLYAMDHSHHSTGKSWIMVCDRIIIGLVIFQISMAGQLALRSAVKRSLGIIPLIVVTVWYGYMYSSSYKPLMTFIALRSIRKAEHADDQGQSIRLAAETRSNRSSGSGDEVRDSGLYFVNPSLVAP</sequence>
<dbReference type="InterPro" id="IPR003864">
    <property type="entry name" value="CSC1/OSCA1-like_7TM"/>
</dbReference>
<dbReference type="InterPro" id="IPR027815">
    <property type="entry name" value="CSC1/OSCA1-like_cyt"/>
</dbReference>
<feature type="region of interest" description="Disordered" evidence="7">
    <location>
        <begin position="758"/>
        <end position="777"/>
    </location>
</feature>
<comment type="subcellular location">
    <subcellularLocation>
        <location evidence="1">Membrane</location>
        <topology evidence="1">Multi-pass membrane protein</topology>
    </subcellularLocation>
</comment>
<dbReference type="EMBL" id="ML996687">
    <property type="protein sequence ID" value="KAF2405310.1"/>
    <property type="molecule type" value="Genomic_DNA"/>
</dbReference>
<evidence type="ECO:0000256" key="2">
    <source>
        <dbReference type="ARBA" id="ARBA00007779"/>
    </source>
</evidence>
<feature type="domain" description="CSC1/OSCA1-like N-terminal transmembrane" evidence="10">
    <location>
        <begin position="25"/>
        <end position="194"/>
    </location>
</feature>
<evidence type="ECO:0000313" key="12">
    <source>
        <dbReference type="EMBL" id="KAF2405310.1"/>
    </source>
</evidence>
<feature type="transmembrane region" description="Helical" evidence="8">
    <location>
        <begin position="484"/>
        <end position="503"/>
    </location>
</feature>
<feature type="transmembrane region" description="Helical" evidence="8">
    <location>
        <begin position="430"/>
        <end position="454"/>
    </location>
</feature>
<evidence type="ECO:0000256" key="7">
    <source>
        <dbReference type="SAM" id="MobiDB-lite"/>
    </source>
</evidence>
<dbReference type="PANTHER" id="PTHR13018:SF5">
    <property type="entry name" value="RE44586P"/>
    <property type="match status" value="1"/>
</dbReference>
<feature type="domain" description="CSC1/OSCA1-like 7TM region" evidence="9">
    <location>
        <begin position="428"/>
        <end position="700"/>
    </location>
</feature>
<gene>
    <name evidence="12" type="ORF">EJ06DRAFT_467943</name>
</gene>
<dbReference type="InterPro" id="IPR045122">
    <property type="entry name" value="Csc1-like"/>
</dbReference>
<evidence type="ECO:0000256" key="4">
    <source>
        <dbReference type="ARBA" id="ARBA00022692"/>
    </source>
</evidence>
<feature type="region of interest" description="Disordered" evidence="7">
    <location>
        <begin position="289"/>
        <end position="325"/>
    </location>
</feature>
<evidence type="ECO:0000259" key="9">
    <source>
        <dbReference type="Pfam" id="PF02714"/>
    </source>
</evidence>
<dbReference type="Pfam" id="PF02714">
    <property type="entry name" value="RSN1_7TM"/>
    <property type="match status" value="1"/>
</dbReference>
<evidence type="ECO:0000256" key="1">
    <source>
        <dbReference type="ARBA" id="ARBA00004141"/>
    </source>
</evidence>
<dbReference type="Pfam" id="PF13967">
    <property type="entry name" value="RSN1_TM"/>
    <property type="match status" value="1"/>
</dbReference>
<dbReference type="AlphaFoldDB" id="A0A6G1IAJ9"/>
<evidence type="ECO:0000256" key="8">
    <source>
        <dbReference type="SAM" id="Phobius"/>
    </source>
</evidence>
<protein>
    <submittedName>
        <fullName evidence="12">DUF221-domain-containing protein</fullName>
    </submittedName>
</protein>
<dbReference type="Pfam" id="PF14703">
    <property type="entry name" value="PHM7_cyt"/>
    <property type="match status" value="1"/>
</dbReference>